<dbReference type="FunFam" id="2.70.160.11:FF:000003">
    <property type="entry name" value="Protein arginine N-methyltransferase 5"/>
    <property type="match status" value="1"/>
</dbReference>
<evidence type="ECO:0000256" key="5">
    <source>
        <dbReference type="ARBA" id="ARBA00023015"/>
    </source>
</evidence>
<dbReference type="Pfam" id="PF17286">
    <property type="entry name" value="PRMT5_C"/>
    <property type="match status" value="1"/>
</dbReference>
<evidence type="ECO:0000256" key="4">
    <source>
        <dbReference type="ARBA" id="ARBA00022853"/>
    </source>
</evidence>
<evidence type="ECO:0000256" key="7">
    <source>
        <dbReference type="ARBA" id="ARBA00048612"/>
    </source>
</evidence>
<evidence type="ECO:0000256" key="11">
    <source>
        <dbReference type="PIRSR" id="PIRSR015894-3"/>
    </source>
</evidence>
<dbReference type="InterPro" id="IPR035247">
    <property type="entry name" value="PRMT5_TIM"/>
</dbReference>
<name>A0AAN9GPV6_9CAEN</name>
<evidence type="ECO:0000256" key="9">
    <source>
        <dbReference type="PIRSR" id="PIRSR015894-1"/>
    </source>
</evidence>
<reference evidence="15 16" key="1">
    <citation type="submission" date="2024-02" db="EMBL/GenBank/DDBJ databases">
        <title>Chromosome-scale genome assembly of the rough periwinkle Littorina saxatilis.</title>
        <authorList>
            <person name="De Jode A."/>
            <person name="Faria R."/>
            <person name="Formenti G."/>
            <person name="Sims Y."/>
            <person name="Smith T.P."/>
            <person name="Tracey A."/>
            <person name="Wood J.M.D."/>
            <person name="Zagrodzka Z.B."/>
            <person name="Johannesson K."/>
            <person name="Butlin R.K."/>
            <person name="Leder E.H."/>
        </authorList>
    </citation>
    <scope>NUCLEOTIDE SEQUENCE [LARGE SCALE GENOMIC DNA]</scope>
    <source>
        <strain evidence="15">Snail1</strain>
        <tissue evidence="15">Muscle</tissue>
    </source>
</reference>
<dbReference type="Pfam" id="PF17285">
    <property type="entry name" value="PRMT5_TIM"/>
    <property type="match status" value="1"/>
</dbReference>
<evidence type="ECO:0000256" key="1">
    <source>
        <dbReference type="ARBA" id="ARBA00022603"/>
    </source>
</evidence>
<comment type="similarity">
    <text evidence="8">Belongs to the class I-like SAM-binding methyltransferase superfamily.</text>
</comment>
<feature type="domain" description="PRMT5 arginine-N-methyltransferase" evidence="12">
    <location>
        <begin position="287"/>
        <end position="454"/>
    </location>
</feature>
<evidence type="ECO:0000313" key="16">
    <source>
        <dbReference type="Proteomes" id="UP001374579"/>
    </source>
</evidence>
<dbReference type="GO" id="GO:0032259">
    <property type="term" value="P:methylation"/>
    <property type="evidence" value="ECO:0007669"/>
    <property type="project" value="UniProtKB-KW"/>
</dbReference>
<comment type="caution">
    <text evidence="15">The sequence shown here is derived from an EMBL/GenBank/DDBJ whole genome shotgun (WGS) entry which is preliminary data.</text>
</comment>
<dbReference type="GO" id="GO:0044020">
    <property type="term" value="F:histone H4R3 methyltransferase activity"/>
    <property type="evidence" value="ECO:0007669"/>
    <property type="project" value="UniProtKB-ARBA"/>
</dbReference>
<keyword evidence="16" id="KW-1185">Reference proteome</keyword>
<dbReference type="Proteomes" id="UP001374579">
    <property type="component" value="Unassembled WGS sequence"/>
</dbReference>
<dbReference type="GO" id="GO:0035243">
    <property type="term" value="F:protein-arginine omega-N symmetric methyltransferase activity"/>
    <property type="evidence" value="ECO:0007669"/>
    <property type="project" value="UniProtKB-EC"/>
</dbReference>
<evidence type="ECO:0000256" key="8">
    <source>
        <dbReference type="PIRNR" id="PIRNR015894"/>
    </source>
</evidence>
<feature type="domain" description="PRMT5 oligomerisation" evidence="14">
    <location>
        <begin position="457"/>
        <end position="625"/>
    </location>
</feature>
<keyword evidence="3 8" id="KW-0949">S-adenosyl-L-methionine</keyword>
<feature type="domain" description="PRMT5 TIM barrel" evidence="13">
    <location>
        <begin position="28"/>
        <end position="278"/>
    </location>
</feature>
<feature type="active site" description="Proton donor/acceptor" evidence="9">
    <location>
        <position position="425"/>
    </location>
</feature>
<organism evidence="15 16">
    <name type="scientific">Littorina saxatilis</name>
    <dbReference type="NCBI Taxonomy" id="31220"/>
    <lineage>
        <taxon>Eukaryota</taxon>
        <taxon>Metazoa</taxon>
        <taxon>Spiralia</taxon>
        <taxon>Lophotrochozoa</taxon>
        <taxon>Mollusca</taxon>
        <taxon>Gastropoda</taxon>
        <taxon>Caenogastropoda</taxon>
        <taxon>Littorinimorpha</taxon>
        <taxon>Littorinoidea</taxon>
        <taxon>Littorinidae</taxon>
        <taxon>Littorina</taxon>
    </lineage>
</organism>
<comment type="catalytic activity">
    <reaction evidence="7">
        <text>L-arginyl-[protein] + 2 S-adenosyl-L-methionine = N(omega),N(omega)'-dimethyl-L-arginyl-[protein] + 2 S-adenosyl-L-homocysteine + 2 H(+)</text>
        <dbReference type="Rhea" id="RHEA:48108"/>
        <dbReference type="Rhea" id="RHEA-COMP:10532"/>
        <dbReference type="Rhea" id="RHEA-COMP:11992"/>
        <dbReference type="ChEBI" id="CHEBI:15378"/>
        <dbReference type="ChEBI" id="CHEBI:29965"/>
        <dbReference type="ChEBI" id="CHEBI:57856"/>
        <dbReference type="ChEBI" id="CHEBI:59789"/>
        <dbReference type="ChEBI" id="CHEBI:88221"/>
        <dbReference type="EC" id="2.1.1.320"/>
    </reaction>
</comment>
<dbReference type="Gene3D" id="2.70.160.11">
    <property type="entry name" value="Hnrnp arginine n-methyltransferase1"/>
    <property type="match status" value="1"/>
</dbReference>
<evidence type="ECO:0000256" key="2">
    <source>
        <dbReference type="ARBA" id="ARBA00022679"/>
    </source>
</evidence>
<keyword evidence="5" id="KW-0805">Transcription regulation</keyword>
<dbReference type="CDD" id="cd02440">
    <property type="entry name" value="AdoMet_MTases"/>
    <property type="match status" value="1"/>
</dbReference>
<feature type="active site" description="Proton donor/acceptor" evidence="9">
    <location>
        <position position="434"/>
    </location>
</feature>
<dbReference type="InterPro" id="IPR007857">
    <property type="entry name" value="Arg_MeTrfase_PRMT5"/>
</dbReference>
<evidence type="ECO:0000259" key="14">
    <source>
        <dbReference type="Pfam" id="PF17286"/>
    </source>
</evidence>
<feature type="binding site" evidence="10">
    <location>
        <begin position="322"/>
        <end position="323"/>
    </location>
    <ligand>
        <name>S-adenosyl-L-methionine</name>
        <dbReference type="ChEBI" id="CHEBI:59789"/>
    </ligand>
</feature>
<keyword evidence="6" id="KW-0804">Transcription</keyword>
<dbReference type="SUPFAM" id="SSF53335">
    <property type="entry name" value="S-adenosyl-L-methionine-dependent methyltransferases"/>
    <property type="match status" value="1"/>
</dbReference>
<feature type="binding site" evidence="10">
    <location>
        <position position="313"/>
    </location>
    <ligand>
        <name>S-adenosyl-L-methionine</name>
        <dbReference type="ChEBI" id="CHEBI:59789"/>
    </ligand>
</feature>
<dbReference type="AlphaFoldDB" id="A0AAN9GPV6"/>
<keyword evidence="2 8" id="KW-0808">Transferase</keyword>
<sequence length="627" mass="71889">MPSRLSCGREFHCVPDVNSVLEWTCKSGFDFSCMPIVHPRLKREFLENAAKNRGGPLTRSDLCLPCGDWNNLVVGKVSPWLKLDSPHHHVRRTSELGLKQELSFAAHLGMPAVMIPVNNANCCNLARALNEHILSSYVPQQYWIHIPLMSASDMADKLFKGEDDAMEGETFEDTWQWWNIFRTLCDSTRKLDLVLELTADIPAEAMIERWLSEPLKAILVSTKLFLTNKKGYPVLSKPHQNLIRKLFKLDVQVILTGVDRHPEKGIRCYQQYLDHLWQTQEPPDPVTEFSKGFEDFLQCPLQPLMDNLESHTYEVFEKDPVKYSEYQRAIFTAVIDKVPEAEKDTKELILMVVGAGRGPLVRAAITALKQANRKAKKIYAVEKNPNAVVTLENMRDEMWGPLVEVVSCDMRNWDAPEKCDILISELLGSFGDNELSPECLDGAQRFLKDDGISIPSDYTSYMAPLQSARLYNEFRVNKDKDKPAESSFEMPYVVRLHNCQMLAEPQKVFQFHHPNRDAFIDNNRYKSMTFDIAEDCVIHGLAGYFDTVLYKDVTLSILPSTHSPGMFSWFPILFPLRTPTYVTKGTKVVIDIWRRVTEKNVWYEWTMVRPQPLPLHNPKGRSYTIGL</sequence>
<evidence type="ECO:0000313" key="15">
    <source>
        <dbReference type="EMBL" id="KAK7114500.1"/>
    </source>
</evidence>
<dbReference type="FunFam" id="3.40.50.150:FF:000029">
    <property type="entry name" value="Protein arginine N-methyltransferase 5"/>
    <property type="match status" value="1"/>
</dbReference>
<feature type="binding site" evidence="10">
    <location>
        <position position="382"/>
    </location>
    <ligand>
        <name>S-adenosyl-L-methionine</name>
        <dbReference type="ChEBI" id="CHEBI:59789"/>
    </ligand>
</feature>
<dbReference type="Pfam" id="PF05185">
    <property type="entry name" value="PRMT5"/>
    <property type="match status" value="1"/>
</dbReference>
<dbReference type="GO" id="GO:0005829">
    <property type="term" value="C:cytosol"/>
    <property type="evidence" value="ECO:0007669"/>
    <property type="project" value="TreeGrafter"/>
</dbReference>
<feature type="binding site" evidence="10">
    <location>
        <begin position="409"/>
        <end position="410"/>
    </location>
    <ligand>
        <name>S-adenosyl-L-methionine</name>
        <dbReference type="ChEBI" id="CHEBI:59789"/>
    </ligand>
</feature>
<proteinExistence type="inferred from homology"/>
<dbReference type="Gene3D" id="3.40.50.150">
    <property type="entry name" value="Vaccinia Virus protein VP39"/>
    <property type="match status" value="1"/>
</dbReference>
<dbReference type="InterPro" id="IPR035075">
    <property type="entry name" value="PRMT5"/>
</dbReference>
<evidence type="ECO:0000256" key="3">
    <source>
        <dbReference type="ARBA" id="ARBA00022691"/>
    </source>
</evidence>
<dbReference type="GO" id="GO:0006355">
    <property type="term" value="P:regulation of DNA-templated transcription"/>
    <property type="evidence" value="ECO:0007669"/>
    <property type="project" value="TreeGrafter"/>
</dbReference>
<evidence type="ECO:0000259" key="13">
    <source>
        <dbReference type="Pfam" id="PF17285"/>
    </source>
</evidence>
<evidence type="ECO:0000259" key="12">
    <source>
        <dbReference type="Pfam" id="PF05185"/>
    </source>
</evidence>
<dbReference type="PANTHER" id="PTHR10738">
    <property type="entry name" value="PROTEIN ARGININE N-METHYLTRANSFERASE 5"/>
    <property type="match status" value="1"/>
</dbReference>
<dbReference type="PROSITE" id="PS51678">
    <property type="entry name" value="SAM_MT_PRMT"/>
    <property type="match status" value="1"/>
</dbReference>
<accession>A0AAN9GPV6</accession>
<keyword evidence="1 8" id="KW-0489">Methyltransferase</keyword>
<dbReference type="FunFam" id="3.20.20.150:FF:000008">
    <property type="entry name" value="Protein arginine N-methyltransferase 5"/>
    <property type="match status" value="1"/>
</dbReference>
<gene>
    <name evidence="15" type="ORF">V1264_000555</name>
</gene>
<dbReference type="InterPro" id="IPR029063">
    <property type="entry name" value="SAM-dependent_MTases_sf"/>
</dbReference>
<dbReference type="EMBL" id="JBAMIC010000001">
    <property type="protein sequence ID" value="KAK7114500.1"/>
    <property type="molecule type" value="Genomic_DNA"/>
</dbReference>
<protein>
    <recommendedName>
        <fullName evidence="8">Protein arginine N-methyltransferase</fullName>
    </recommendedName>
</protein>
<dbReference type="PIRSF" id="PIRSF015894">
    <property type="entry name" value="Skb1_MeTrfase"/>
    <property type="match status" value="1"/>
</dbReference>
<evidence type="ECO:0000256" key="6">
    <source>
        <dbReference type="ARBA" id="ARBA00023163"/>
    </source>
</evidence>
<dbReference type="Gene3D" id="3.20.20.150">
    <property type="entry name" value="Divalent-metal-dependent TIM barrel enzymes"/>
    <property type="match status" value="1"/>
</dbReference>
<feature type="site" description="Critical for specifying symmetric addition of methyl groups" evidence="11">
    <location>
        <position position="316"/>
    </location>
</feature>
<dbReference type="GO" id="GO:0005634">
    <property type="term" value="C:nucleus"/>
    <property type="evidence" value="ECO:0007669"/>
    <property type="project" value="UniProtKB-ARBA"/>
</dbReference>
<evidence type="ECO:0000256" key="10">
    <source>
        <dbReference type="PIRSR" id="PIRSR015894-2"/>
    </source>
</evidence>
<keyword evidence="4" id="KW-0156">Chromatin regulator</keyword>
<dbReference type="InterPro" id="IPR025799">
    <property type="entry name" value="Arg_MeTrfase"/>
</dbReference>
<dbReference type="PANTHER" id="PTHR10738:SF0">
    <property type="entry name" value="PROTEIN ARGININE N-METHYLTRANSFERASE 5"/>
    <property type="match status" value="1"/>
</dbReference>
<dbReference type="InterPro" id="IPR035248">
    <property type="entry name" value="PRMT5_C"/>
</dbReference>